<sequence>MTVTASFKNCIIGVAEAALSKLNASITTSFFRKKAVSSHTALTLTLLIRHFLILHRKSVR</sequence>
<accession>A0A4P5PIJ5</accession>
<gene>
    <name evidence="1" type="ORF">NRIC_10740</name>
</gene>
<evidence type="ECO:0000313" key="1">
    <source>
        <dbReference type="EMBL" id="GCF93183.1"/>
    </source>
</evidence>
<proteinExistence type="predicted"/>
<name>A0A4P5PIJ5_9ENTE</name>
<reference evidence="2" key="1">
    <citation type="submission" date="2019-02" db="EMBL/GenBank/DDBJ databases">
        <title>Draft genome sequence of Enterococcus sp. Gos25-1.</title>
        <authorList>
            <person name="Tanaka N."/>
            <person name="Shiwa Y."/>
            <person name="Fujita N."/>
        </authorList>
    </citation>
    <scope>NUCLEOTIDE SEQUENCE [LARGE SCALE GENOMIC DNA]</scope>
    <source>
        <strain evidence="2">Gos25-1</strain>
    </source>
</reference>
<evidence type="ECO:0000313" key="2">
    <source>
        <dbReference type="Proteomes" id="UP000290567"/>
    </source>
</evidence>
<dbReference type="AlphaFoldDB" id="A0A4P5PIJ5"/>
<organism evidence="1 2">
    <name type="scientific">Enterococcus florum</name>
    <dbReference type="NCBI Taxonomy" id="2480627"/>
    <lineage>
        <taxon>Bacteria</taxon>
        <taxon>Bacillati</taxon>
        <taxon>Bacillota</taxon>
        <taxon>Bacilli</taxon>
        <taxon>Lactobacillales</taxon>
        <taxon>Enterococcaceae</taxon>
        <taxon>Enterococcus</taxon>
    </lineage>
</organism>
<protein>
    <submittedName>
        <fullName evidence="1">Uncharacterized protein</fullName>
    </submittedName>
</protein>
<dbReference type="Proteomes" id="UP000290567">
    <property type="component" value="Unassembled WGS sequence"/>
</dbReference>
<comment type="caution">
    <text evidence="1">The sequence shown here is derived from an EMBL/GenBank/DDBJ whole genome shotgun (WGS) entry which is preliminary data.</text>
</comment>
<keyword evidence="2" id="KW-1185">Reference proteome</keyword>
<dbReference type="EMBL" id="BJCC01000009">
    <property type="protein sequence ID" value="GCF93183.1"/>
    <property type="molecule type" value="Genomic_DNA"/>
</dbReference>